<protein>
    <submittedName>
        <fullName evidence="1">Uncharacterized protein</fullName>
    </submittedName>
</protein>
<comment type="caution">
    <text evidence="1">The sequence shown here is derived from an EMBL/GenBank/DDBJ whole genome shotgun (WGS) entry which is preliminary data.</text>
</comment>
<gene>
    <name evidence="1" type="ORF">NUW58_g4340</name>
</gene>
<organism evidence="1 2">
    <name type="scientific">Xylaria curta</name>
    <dbReference type="NCBI Taxonomy" id="42375"/>
    <lineage>
        <taxon>Eukaryota</taxon>
        <taxon>Fungi</taxon>
        <taxon>Dikarya</taxon>
        <taxon>Ascomycota</taxon>
        <taxon>Pezizomycotina</taxon>
        <taxon>Sordariomycetes</taxon>
        <taxon>Xylariomycetidae</taxon>
        <taxon>Xylariales</taxon>
        <taxon>Xylariaceae</taxon>
        <taxon>Xylaria</taxon>
    </lineage>
</organism>
<evidence type="ECO:0000313" key="2">
    <source>
        <dbReference type="Proteomes" id="UP001143856"/>
    </source>
</evidence>
<name>A0ACC1P9H7_9PEZI</name>
<dbReference type="Proteomes" id="UP001143856">
    <property type="component" value="Unassembled WGS sequence"/>
</dbReference>
<evidence type="ECO:0000313" key="1">
    <source>
        <dbReference type="EMBL" id="KAJ2987733.1"/>
    </source>
</evidence>
<reference evidence="1" key="1">
    <citation type="submission" date="2022-10" db="EMBL/GenBank/DDBJ databases">
        <title>Genome Sequence of Xylaria curta.</title>
        <authorList>
            <person name="Buettner E."/>
        </authorList>
    </citation>
    <scope>NUCLEOTIDE SEQUENCE</scope>
    <source>
        <strain evidence="1">Babe10</strain>
    </source>
</reference>
<accession>A0ACC1P9H7</accession>
<keyword evidence="2" id="KW-1185">Reference proteome</keyword>
<dbReference type="EMBL" id="JAPDGR010000747">
    <property type="protein sequence ID" value="KAJ2987733.1"/>
    <property type="molecule type" value="Genomic_DNA"/>
</dbReference>
<sequence>MISGQSVLTPGNRGGPRQPQVAVIRDRQACIPLTRILEEGDIVLLLTPVVTPLEQNGSDPFEPFGRALAIRHPWIRHVPYTARNGITTTHVGFIKRAKAVIFVISGPPNSGQLSQAEIADVSRTVGDERPHIIIACGNVHDWALAEVNFPTIVQLSGYSPVDLRAAAALLFGESMGAGTSGVKVQELIMAPKHWPPEEWDARDVTPVYELWNHCLPNQFHLERFPLQNLLQRDGYAMHFIVRLPETREIIGFCATYTTFVDKAGERLIGSLAMIIVKSPYRGRGVGRSLHDHAMKQLKRIRGVDRLKLGSTYPRLLSGVPTGFSSEDWFQRRGWPMDRLGPGRGQYICDWLLKIEDWPNGGLSTAPLGLLFRPATFDDFQSVVGFIENETARKDYTGWYDQYMNLAQDGRLNDIILGLDRSRIVAAALVYTPHDGSPLALDLPWARTIGPDVGGVTCICIADDTGAMISSKDTVMIRLLDTCITVLRERGMQRVYLDAIRGGDEGFQSMGFQKWARYSELWRPNDPYPIR</sequence>
<proteinExistence type="predicted"/>